<dbReference type="InterPro" id="IPR024403">
    <property type="entry name" value="DHOase_cat"/>
</dbReference>
<dbReference type="GO" id="GO:0004038">
    <property type="term" value="F:allantoinase activity"/>
    <property type="evidence" value="ECO:0007669"/>
    <property type="project" value="TreeGrafter"/>
</dbReference>
<dbReference type="PANTHER" id="PTHR43668:SF2">
    <property type="entry name" value="ALLANTOINASE"/>
    <property type="match status" value="1"/>
</dbReference>
<gene>
    <name evidence="8" type="primary">pyrC</name>
    <name evidence="8" type="ORF">HMPREF6123_1645</name>
</gene>
<dbReference type="InterPro" id="IPR002195">
    <property type="entry name" value="Dihydroorotase_CS"/>
</dbReference>
<dbReference type="AlphaFoldDB" id="C2KYS6"/>
<dbReference type="EC" id="3.5.2.3" evidence="8"/>
<dbReference type="InterPro" id="IPR032466">
    <property type="entry name" value="Metal_Hydrolase"/>
</dbReference>
<dbReference type="InterPro" id="IPR011059">
    <property type="entry name" value="Metal-dep_hydrolase_composite"/>
</dbReference>
<protein>
    <submittedName>
        <fullName evidence="8">Amidohydrolase family protein</fullName>
        <ecNumber evidence="8">3.5.2.3</ecNumber>
    </submittedName>
</protein>
<comment type="similarity">
    <text evidence="3">Belongs to the metallo-dependent hydrolases superfamily. DHOase family. Class I DHOase subfamily.</text>
</comment>
<dbReference type="GO" id="GO:0004151">
    <property type="term" value="F:dihydroorotase activity"/>
    <property type="evidence" value="ECO:0007669"/>
    <property type="project" value="UniProtKB-EC"/>
</dbReference>
<evidence type="ECO:0000256" key="2">
    <source>
        <dbReference type="ARBA" id="ARBA00002368"/>
    </source>
</evidence>
<dbReference type="SUPFAM" id="SSF51338">
    <property type="entry name" value="Composite domain of metallo-dependent hydrolases"/>
    <property type="match status" value="1"/>
</dbReference>
<dbReference type="HOGENOM" id="CLU_015572_1_0_9"/>
<evidence type="ECO:0000256" key="4">
    <source>
        <dbReference type="ARBA" id="ARBA00022723"/>
    </source>
</evidence>
<dbReference type="GO" id="GO:0006221">
    <property type="term" value="P:pyrimidine nucleotide biosynthetic process"/>
    <property type="evidence" value="ECO:0007669"/>
    <property type="project" value="UniProtKB-KW"/>
</dbReference>
<dbReference type="SUPFAM" id="SSF51556">
    <property type="entry name" value="Metallo-dependent hydrolases"/>
    <property type="match status" value="1"/>
</dbReference>
<feature type="domain" description="Dihydroorotase catalytic" evidence="7">
    <location>
        <begin position="63"/>
        <end position="253"/>
    </location>
</feature>
<evidence type="ECO:0000313" key="9">
    <source>
        <dbReference type="Proteomes" id="UP000004121"/>
    </source>
</evidence>
<name>C2KYS6_9FIRM</name>
<reference evidence="8 9" key="1">
    <citation type="submission" date="2009-04" db="EMBL/GenBank/DDBJ databases">
        <authorList>
            <person name="Qin X."/>
            <person name="Bachman B."/>
            <person name="Battles P."/>
            <person name="Bell A."/>
            <person name="Bess C."/>
            <person name="Bickham C."/>
            <person name="Chaboub L."/>
            <person name="Chen D."/>
            <person name="Coyle M."/>
            <person name="Deiros D.R."/>
            <person name="Dinh H."/>
            <person name="Forbes L."/>
            <person name="Fowler G."/>
            <person name="Francisco L."/>
            <person name="Fu Q."/>
            <person name="Gubbala S."/>
            <person name="Hale W."/>
            <person name="Han Y."/>
            <person name="Hemphill L."/>
            <person name="Highlander S.K."/>
            <person name="Hirani K."/>
            <person name="Hogues M."/>
            <person name="Jackson L."/>
            <person name="Jakkamsetti A."/>
            <person name="Javaid M."/>
            <person name="Jiang H."/>
            <person name="Korchina V."/>
            <person name="Kovar C."/>
            <person name="Lara F."/>
            <person name="Lee S."/>
            <person name="Mata R."/>
            <person name="Mathew T."/>
            <person name="Moen C."/>
            <person name="Morales K."/>
            <person name="Munidasa M."/>
            <person name="Nazareth L."/>
            <person name="Ngo R."/>
            <person name="Nguyen L."/>
            <person name="Okwuonu G."/>
            <person name="Ongeri F."/>
            <person name="Patil S."/>
            <person name="Petrosino J."/>
            <person name="Pham C."/>
            <person name="Pham P."/>
            <person name="Pu L.-L."/>
            <person name="Puazo M."/>
            <person name="Raj R."/>
            <person name="Reid J."/>
            <person name="Rouhana J."/>
            <person name="Saada N."/>
            <person name="Shang Y."/>
            <person name="Simmons D."/>
            <person name="Thornton R."/>
            <person name="Warren J."/>
            <person name="Weissenberger G."/>
            <person name="Zhang J."/>
            <person name="Zhang L."/>
            <person name="Zhou C."/>
            <person name="Zhu D."/>
            <person name="Muzny D."/>
            <person name="Worley K."/>
            <person name="Gibbs R."/>
        </authorList>
    </citation>
    <scope>NUCLEOTIDE SEQUENCE [LARGE SCALE GENOMIC DNA]</scope>
    <source>
        <strain evidence="8 9">F0268</strain>
    </source>
</reference>
<dbReference type="EMBL" id="ACKX01000165">
    <property type="protein sequence ID" value="EEJ51083.1"/>
    <property type="molecule type" value="Genomic_DNA"/>
</dbReference>
<comment type="caution">
    <text evidence="8">The sequence shown here is derived from an EMBL/GenBank/DDBJ whole genome shotgun (WGS) entry which is preliminary data.</text>
</comment>
<dbReference type="PROSITE" id="PS00482">
    <property type="entry name" value="DIHYDROOROTASE_1"/>
    <property type="match status" value="1"/>
</dbReference>
<accession>C2KYS6</accession>
<dbReference type="InParanoid" id="C2KYS6"/>
<dbReference type="Proteomes" id="UP000004121">
    <property type="component" value="Unassembled WGS sequence"/>
</dbReference>
<evidence type="ECO:0000313" key="8">
    <source>
        <dbReference type="EMBL" id="EEJ51083.1"/>
    </source>
</evidence>
<keyword evidence="9" id="KW-1185">Reference proteome</keyword>
<dbReference type="Gene3D" id="3.20.20.140">
    <property type="entry name" value="Metal-dependent hydrolases"/>
    <property type="match status" value="2"/>
</dbReference>
<dbReference type="FunCoup" id="C2KYS6">
    <property type="interactions" value="205"/>
</dbReference>
<dbReference type="CDD" id="cd01317">
    <property type="entry name" value="DHOase_IIa"/>
    <property type="match status" value="1"/>
</dbReference>
<dbReference type="eggNOG" id="COG0044">
    <property type="taxonomic scope" value="Bacteria"/>
</dbReference>
<dbReference type="GO" id="GO:0046872">
    <property type="term" value="F:metal ion binding"/>
    <property type="evidence" value="ECO:0007669"/>
    <property type="project" value="UniProtKB-KW"/>
</dbReference>
<evidence type="ECO:0000256" key="3">
    <source>
        <dbReference type="ARBA" id="ARBA00010286"/>
    </source>
</evidence>
<evidence type="ECO:0000256" key="6">
    <source>
        <dbReference type="ARBA" id="ARBA00022975"/>
    </source>
</evidence>
<dbReference type="GO" id="GO:0005737">
    <property type="term" value="C:cytoplasm"/>
    <property type="evidence" value="ECO:0007669"/>
    <property type="project" value="TreeGrafter"/>
</dbReference>
<comment type="cofactor">
    <cofactor evidence="1">
        <name>Zn(2+)</name>
        <dbReference type="ChEBI" id="CHEBI:29105"/>
    </cofactor>
</comment>
<dbReference type="NCBIfam" id="TIGR00857">
    <property type="entry name" value="pyrC_multi"/>
    <property type="match status" value="1"/>
</dbReference>
<keyword evidence="6" id="KW-0665">Pyrimidine biosynthesis</keyword>
<dbReference type="InterPro" id="IPR050138">
    <property type="entry name" value="DHOase/Allantoinase_Hydrolase"/>
</dbReference>
<dbReference type="Pfam" id="PF12890">
    <property type="entry name" value="DHOase"/>
    <property type="match status" value="1"/>
</dbReference>
<evidence type="ECO:0000259" key="7">
    <source>
        <dbReference type="Pfam" id="PF12890"/>
    </source>
</evidence>
<dbReference type="PANTHER" id="PTHR43668">
    <property type="entry name" value="ALLANTOINASE"/>
    <property type="match status" value="1"/>
</dbReference>
<keyword evidence="4" id="KW-0479">Metal-binding</keyword>
<proteinExistence type="inferred from homology"/>
<dbReference type="GO" id="GO:0006145">
    <property type="term" value="P:purine nucleobase catabolic process"/>
    <property type="evidence" value="ECO:0007669"/>
    <property type="project" value="TreeGrafter"/>
</dbReference>
<comment type="function">
    <text evidence="2">Catalyzes the reversible cyclization of carbamoyl aspartate to dihydroorotate.</text>
</comment>
<keyword evidence="5 8" id="KW-0378">Hydrolase</keyword>
<dbReference type="STRING" id="585501.HMPREF6123_1645"/>
<organism evidence="8 9">
    <name type="scientific">Oribacterium sinus F0268</name>
    <dbReference type="NCBI Taxonomy" id="585501"/>
    <lineage>
        <taxon>Bacteria</taxon>
        <taxon>Bacillati</taxon>
        <taxon>Bacillota</taxon>
        <taxon>Clostridia</taxon>
        <taxon>Lachnospirales</taxon>
        <taxon>Lachnospiraceae</taxon>
        <taxon>Oribacterium</taxon>
    </lineage>
</organism>
<dbReference type="Gene3D" id="2.30.40.10">
    <property type="entry name" value="Urease, subunit C, domain 1"/>
    <property type="match status" value="2"/>
</dbReference>
<evidence type="ECO:0000256" key="1">
    <source>
        <dbReference type="ARBA" id="ARBA00001947"/>
    </source>
</evidence>
<evidence type="ECO:0000256" key="5">
    <source>
        <dbReference type="ARBA" id="ARBA00022801"/>
    </source>
</evidence>
<sequence>MLYSVGRRDRKKEDRVNKIVLRNGFVYKKEGIVKADLLISEGKLFLQFSKMDEEGATVYDVDGKLIVPGFVDVHVHLREPGFSYKETIKSGCRAAAHGGYTAVCAMPNLNPPPSNIENLTLEMDKIHEDACIAVYPYGSLTKNQSGRGELSDIAELAPYVIGFTDDGKGMQDDWLMLEAMVQAKAVGKAVIAHCEDERELKPGACIHEGMFAEAHGYIGINSASEWKQVERDIHLAEESGAQYHICHVSTKESVALIQKAKEKGLPVSGETGPHYLMFTDEDLQEDGSWKMNPPIRSMEDRAALIKGIQEGVLDCLITDHAPHSAEEKSKGLDGSSFGIVGLETAFASMLHNMVLRNPLDQDPERVDFRRAKCSTEELFKDGGKKAYGAISLYRLMKIMCTKPRELFPIRGPKYIAEGEEADLAILDCEKVYQVDPEKFYSMGRSTLFSGMEVQGEVVKTFYEGKEIYDREKGFLED</sequence>
<dbReference type="InterPro" id="IPR004722">
    <property type="entry name" value="DHOase"/>
</dbReference>